<keyword evidence="1" id="KW-0812">Transmembrane</keyword>
<dbReference type="Proteomes" id="UP000027195">
    <property type="component" value="Unassembled WGS sequence"/>
</dbReference>
<evidence type="ECO:0000313" key="3">
    <source>
        <dbReference type="Proteomes" id="UP000027195"/>
    </source>
</evidence>
<dbReference type="HOGENOM" id="CLU_1421224_0_0_1"/>
<evidence type="ECO:0000256" key="1">
    <source>
        <dbReference type="SAM" id="Phobius"/>
    </source>
</evidence>
<proteinExistence type="predicted"/>
<sequence length="191" mass="21172">MLLCRLHKTRCAPTSHFNLNAPALFGRPVPAPCPLPDGIRWYCEPLNGTSRRDPRGGDIVSLGLGSLWGSNGIHVWLLTSSVSSGILIVVGIFTALSMNCPDGTCLFDHRHFTYMYAAPTDRAKNDLPNHIISTRRRPPKTSSLQRIWELVLRDPGISILNRTLESQMPPPSSAKLSLGVWPTDESFVERM</sequence>
<organism evidence="2 3">
    <name type="scientific">Botryobasidium botryosum (strain FD-172 SS1)</name>
    <dbReference type="NCBI Taxonomy" id="930990"/>
    <lineage>
        <taxon>Eukaryota</taxon>
        <taxon>Fungi</taxon>
        <taxon>Dikarya</taxon>
        <taxon>Basidiomycota</taxon>
        <taxon>Agaricomycotina</taxon>
        <taxon>Agaricomycetes</taxon>
        <taxon>Cantharellales</taxon>
        <taxon>Botryobasidiaceae</taxon>
        <taxon>Botryobasidium</taxon>
    </lineage>
</organism>
<keyword evidence="1" id="KW-0472">Membrane</keyword>
<evidence type="ECO:0000313" key="2">
    <source>
        <dbReference type="EMBL" id="KDQ17236.1"/>
    </source>
</evidence>
<reference evidence="3" key="1">
    <citation type="journal article" date="2014" name="Proc. Natl. Acad. Sci. U.S.A.">
        <title>Extensive sampling of basidiomycete genomes demonstrates inadequacy of the white-rot/brown-rot paradigm for wood decay fungi.</title>
        <authorList>
            <person name="Riley R."/>
            <person name="Salamov A.A."/>
            <person name="Brown D.W."/>
            <person name="Nagy L.G."/>
            <person name="Floudas D."/>
            <person name="Held B.W."/>
            <person name="Levasseur A."/>
            <person name="Lombard V."/>
            <person name="Morin E."/>
            <person name="Otillar R."/>
            <person name="Lindquist E.A."/>
            <person name="Sun H."/>
            <person name="LaButti K.M."/>
            <person name="Schmutz J."/>
            <person name="Jabbour D."/>
            <person name="Luo H."/>
            <person name="Baker S.E."/>
            <person name="Pisabarro A.G."/>
            <person name="Walton J.D."/>
            <person name="Blanchette R.A."/>
            <person name="Henrissat B."/>
            <person name="Martin F."/>
            <person name="Cullen D."/>
            <person name="Hibbett D.S."/>
            <person name="Grigoriev I.V."/>
        </authorList>
    </citation>
    <scope>NUCLEOTIDE SEQUENCE [LARGE SCALE GENOMIC DNA]</scope>
    <source>
        <strain evidence="3">FD-172 SS1</strain>
    </source>
</reference>
<dbReference type="EMBL" id="KL198024">
    <property type="protein sequence ID" value="KDQ17236.1"/>
    <property type="molecule type" value="Genomic_DNA"/>
</dbReference>
<protein>
    <submittedName>
        <fullName evidence="2">Uncharacterized protein</fullName>
    </submittedName>
</protein>
<keyword evidence="1" id="KW-1133">Transmembrane helix</keyword>
<dbReference type="AlphaFoldDB" id="A0A067N0C5"/>
<gene>
    <name evidence="2" type="ORF">BOTBODRAFT_172297</name>
</gene>
<dbReference type="InParanoid" id="A0A067N0C5"/>
<accession>A0A067N0C5</accession>
<feature type="transmembrane region" description="Helical" evidence="1">
    <location>
        <begin position="75"/>
        <end position="96"/>
    </location>
</feature>
<keyword evidence="3" id="KW-1185">Reference proteome</keyword>
<name>A0A067N0C5_BOTB1</name>